<dbReference type="InterPro" id="IPR036691">
    <property type="entry name" value="Endo/exonu/phosph_ase_sf"/>
</dbReference>
<reference evidence="1 2" key="1">
    <citation type="journal article" date="2020" name="ISME J.">
        <title>Uncovering the hidden diversity of litter-decomposition mechanisms in mushroom-forming fungi.</title>
        <authorList>
            <person name="Floudas D."/>
            <person name="Bentzer J."/>
            <person name="Ahren D."/>
            <person name="Johansson T."/>
            <person name="Persson P."/>
            <person name="Tunlid A."/>
        </authorList>
    </citation>
    <scope>NUCLEOTIDE SEQUENCE [LARGE SCALE GENOMIC DNA]</scope>
    <source>
        <strain evidence="1 2">CBS 291.85</strain>
    </source>
</reference>
<dbReference type="EMBL" id="JAACJM010000089">
    <property type="protein sequence ID" value="KAF5347863.1"/>
    <property type="molecule type" value="Genomic_DNA"/>
</dbReference>
<dbReference type="AlphaFoldDB" id="A0A8H5FT96"/>
<organism evidence="1 2">
    <name type="scientific">Tetrapyrgos nigripes</name>
    <dbReference type="NCBI Taxonomy" id="182062"/>
    <lineage>
        <taxon>Eukaryota</taxon>
        <taxon>Fungi</taxon>
        <taxon>Dikarya</taxon>
        <taxon>Basidiomycota</taxon>
        <taxon>Agaricomycotina</taxon>
        <taxon>Agaricomycetes</taxon>
        <taxon>Agaricomycetidae</taxon>
        <taxon>Agaricales</taxon>
        <taxon>Marasmiineae</taxon>
        <taxon>Marasmiaceae</taxon>
        <taxon>Tetrapyrgos</taxon>
    </lineage>
</organism>
<evidence type="ECO:0000313" key="1">
    <source>
        <dbReference type="EMBL" id="KAF5347863.1"/>
    </source>
</evidence>
<evidence type="ECO:0008006" key="3">
    <source>
        <dbReference type="Google" id="ProtNLM"/>
    </source>
</evidence>
<gene>
    <name evidence="1" type="ORF">D9758_013811</name>
</gene>
<keyword evidence="2" id="KW-1185">Reference proteome</keyword>
<dbReference type="Proteomes" id="UP000559256">
    <property type="component" value="Unassembled WGS sequence"/>
</dbReference>
<dbReference type="Gene3D" id="3.60.10.10">
    <property type="entry name" value="Endonuclease/exonuclease/phosphatase"/>
    <property type="match status" value="1"/>
</dbReference>
<comment type="caution">
    <text evidence="1">The sequence shown here is derived from an EMBL/GenBank/DDBJ whole genome shotgun (WGS) entry which is preliminary data.</text>
</comment>
<dbReference type="SUPFAM" id="SSF56219">
    <property type="entry name" value="DNase I-like"/>
    <property type="match status" value="1"/>
</dbReference>
<sequence>MPNHEYEVFEEPAVKCQGNSHFYKWGTVIGIRKDIQIRQRLQITDSALKGRVVAIDLDIQTSDGKAFTHRIFGVYAPWDPGHDSSNDFWPALTQLVVQTQTSWSLAGDLNATVTANERTSGGADARLQFIKFLDNVNGIDLWSLNPDRNRTYDWTCKSRAIDANAEASLIGSLYHRAIIRHLILKPTHNSSNIYLPQRVLFSNKPRIKFPSSSEKHRHQTFRTLVDAQLEGTNLFNTEVNDNVSFTKLYQQLGSIINTCTEQAYGRVRISRPELKEKKITNLAIQSQIGFIRSIGDAI</sequence>
<name>A0A8H5FT96_9AGAR</name>
<protein>
    <recommendedName>
        <fullName evidence="3">Endonuclease/exonuclease/phosphatase domain-containing protein</fullName>
    </recommendedName>
</protein>
<evidence type="ECO:0000313" key="2">
    <source>
        <dbReference type="Proteomes" id="UP000559256"/>
    </source>
</evidence>
<dbReference type="OrthoDB" id="3059994at2759"/>
<accession>A0A8H5FT96</accession>
<proteinExistence type="predicted"/>